<dbReference type="InterPro" id="IPR009057">
    <property type="entry name" value="Homeodomain-like_sf"/>
</dbReference>
<dbReference type="Pfam" id="PF13977">
    <property type="entry name" value="TetR_C_6"/>
    <property type="match status" value="1"/>
</dbReference>
<dbReference type="Pfam" id="PF00440">
    <property type="entry name" value="TetR_N"/>
    <property type="match status" value="1"/>
</dbReference>
<name>A0ABV7QCM7_9PSEU</name>
<evidence type="ECO:0000256" key="2">
    <source>
        <dbReference type="ARBA" id="ARBA00023015"/>
    </source>
</evidence>
<dbReference type="RefSeq" id="WP_377868403.1">
    <property type="nucleotide sequence ID" value="NZ_JBHMAY010000006.1"/>
</dbReference>
<sequence length="209" mass="23264">MAKEPTRRRAETRARLIAAATSAFADLGFGGATIEEICHRAGYTPGAYYSNFASKNELLHALFADHSARLLDRLRTQLAELDEADLTPEQLAEFVVSADPDQRTWHLVSTEFTLYAIRNPEAAAVMAEHDARVRAEIVEVLGQAFDRMGRRPVVDLDEFTRLLIALREGGLMQSLIEPDELPQGALERAYLPVLFTAVSRKTGRGAKRR</sequence>
<organism evidence="7 8">
    <name type="scientific">Amycolatopsis halotolerans</name>
    <dbReference type="NCBI Taxonomy" id="330083"/>
    <lineage>
        <taxon>Bacteria</taxon>
        <taxon>Bacillati</taxon>
        <taxon>Actinomycetota</taxon>
        <taxon>Actinomycetes</taxon>
        <taxon>Pseudonocardiales</taxon>
        <taxon>Pseudonocardiaceae</taxon>
        <taxon>Amycolatopsis</taxon>
    </lineage>
</organism>
<dbReference type="PROSITE" id="PS50977">
    <property type="entry name" value="HTH_TETR_2"/>
    <property type="match status" value="1"/>
</dbReference>
<dbReference type="EMBL" id="JBHRWI010000014">
    <property type="protein sequence ID" value="MFC3510487.1"/>
    <property type="molecule type" value="Genomic_DNA"/>
</dbReference>
<evidence type="ECO:0000313" key="7">
    <source>
        <dbReference type="EMBL" id="MFC3510487.1"/>
    </source>
</evidence>
<keyword evidence="4" id="KW-0804">Transcription</keyword>
<protein>
    <submittedName>
        <fullName evidence="7">TetR/AcrR family transcriptional regulator</fullName>
    </submittedName>
</protein>
<dbReference type="InterPro" id="IPR039538">
    <property type="entry name" value="BetI_C"/>
</dbReference>
<keyword evidence="8" id="KW-1185">Reference proteome</keyword>
<gene>
    <name evidence="7" type="ORF">ACFORO_09965</name>
</gene>
<dbReference type="PRINTS" id="PR00455">
    <property type="entry name" value="HTHTETR"/>
</dbReference>
<feature type="DNA-binding region" description="H-T-H motif" evidence="5">
    <location>
        <begin position="33"/>
        <end position="52"/>
    </location>
</feature>
<proteinExistence type="predicted"/>
<dbReference type="InterPro" id="IPR036271">
    <property type="entry name" value="Tet_transcr_reg_TetR-rel_C_sf"/>
</dbReference>
<evidence type="ECO:0000259" key="6">
    <source>
        <dbReference type="PROSITE" id="PS50977"/>
    </source>
</evidence>
<dbReference type="Proteomes" id="UP001595764">
    <property type="component" value="Unassembled WGS sequence"/>
</dbReference>
<dbReference type="PANTHER" id="PTHR30055">
    <property type="entry name" value="HTH-TYPE TRANSCRIPTIONAL REGULATOR RUTR"/>
    <property type="match status" value="1"/>
</dbReference>
<comment type="caution">
    <text evidence="7">The sequence shown here is derived from an EMBL/GenBank/DDBJ whole genome shotgun (WGS) entry which is preliminary data.</text>
</comment>
<keyword evidence="2" id="KW-0805">Transcription regulation</keyword>
<evidence type="ECO:0000256" key="4">
    <source>
        <dbReference type="ARBA" id="ARBA00023163"/>
    </source>
</evidence>
<evidence type="ECO:0000256" key="3">
    <source>
        <dbReference type="ARBA" id="ARBA00023125"/>
    </source>
</evidence>
<evidence type="ECO:0000313" key="8">
    <source>
        <dbReference type="Proteomes" id="UP001595764"/>
    </source>
</evidence>
<dbReference type="InterPro" id="IPR050109">
    <property type="entry name" value="HTH-type_TetR-like_transc_reg"/>
</dbReference>
<dbReference type="SUPFAM" id="SSF48498">
    <property type="entry name" value="Tetracyclin repressor-like, C-terminal domain"/>
    <property type="match status" value="1"/>
</dbReference>
<accession>A0ABV7QCM7</accession>
<evidence type="ECO:0000256" key="5">
    <source>
        <dbReference type="PROSITE-ProRule" id="PRU00335"/>
    </source>
</evidence>
<dbReference type="Gene3D" id="1.10.357.10">
    <property type="entry name" value="Tetracycline Repressor, domain 2"/>
    <property type="match status" value="1"/>
</dbReference>
<dbReference type="SUPFAM" id="SSF46689">
    <property type="entry name" value="Homeodomain-like"/>
    <property type="match status" value="1"/>
</dbReference>
<dbReference type="PANTHER" id="PTHR30055:SF241">
    <property type="entry name" value="TRANSCRIPTIONAL REGULATORY PROTEIN"/>
    <property type="match status" value="1"/>
</dbReference>
<reference evidence="8" key="1">
    <citation type="journal article" date="2019" name="Int. J. Syst. Evol. Microbiol.">
        <title>The Global Catalogue of Microorganisms (GCM) 10K type strain sequencing project: providing services to taxonomists for standard genome sequencing and annotation.</title>
        <authorList>
            <consortium name="The Broad Institute Genomics Platform"/>
            <consortium name="The Broad Institute Genome Sequencing Center for Infectious Disease"/>
            <person name="Wu L."/>
            <person name="Ma J."/>
        </authorList>
    </citation>
    <scope>NUCLEOTIDE SEQUENCE [LARGE SCALE GENOMIC DNA]</scope>
    <source>
        <strain evidence="8">CGMCC 4.7682</strain>
    </source>
</reference>
<keyword evidence="3 5" id="KW-0238">DNA-binding</keyword>
<dbReference type="InterPro" id="IPR001647">
    <property type="entry name" value="HTH_TetR"/>
</dbReference>
<keyword evidence="1" id="KW-0678">Repressor</keyword>
<feature type="domain" description="HTH tetR-type" evidence="6">
    <location>
        <begin position="10"/>
        <end position="70"/>
    </location>
</feature>
<evidence type="ECO:0000256" key="1">
    <source>
        <dbReference type="ARBA" id="ARBA00022491"/>
    </source>
</evidence>